<dbReference type="AlphaFoldDB" id="A0AAD2E3E4"/>
<protein>
    <submittedName>
        <fullName evidence="1">Uncharacterized protein</fullName>
    </submittedName>
</protein>
<evidence type="ECO:0000313" key="1">
    <source>
        <dbReference type="EMBL" id="CAI9773366.1"/>
    </source>
</evidence>
<reference evidence="1" key="1">
    <citation type="submission" date="2023-05" db="EMBL/GenBank/DDBJ databases">
        <authorList>
            <person name="Huff M."/>
        </authorList>
    </citation>
    <scope>NUCLEOTIDE SEQUENCE</scope>
</reference>
<proteinExistence type="predicted"/>
<dbReference type="EMBL" id="OU503047">
    <property type="protein sequence ID" value="CAI9773366.1"/>
    <property type="molecule type" value="Genomic_DNA"/>
</dbReference>
<keyword evidence="2" id="KW-1185">Reference proteome</keyword>
<accession>A0AAD2E3E4</accession>
<gene>
    <name evidence="1" type="ORF">FPE_LOCUS20796</name>
</gene>
<dbReference type="Proteomes" id="UP000834106">
    <property type="component" value="Chromosome 12"/>
</dbReference>
<evidence type="ECO:0000313" key="2">
    <source>
        <dbReference type="Proteomes" id="UP000834106"/>
    </source>
</evidence>
<sequence length="383" mass="40969">MDHTAMNVNPIAIEEIVPRNGEGEVGEVVVVPNGEEGEAGAVDGEGGEVGVVKEKSMGDEEKLVKRHPLLRAEDEKIWYGVCFDVGTLLVFVAIRLWSKDDEHHISSTIVLQLLSVGIETLHYNSDCNLVCKVFKEPKHARHYKAKVGWMIATAILGSIVTVCPRGNANFMDNLYHEFLPLDPANPLFNGWIRTATTSPTSPSPFPGTTSSIALYGEGGEAGAVEGEVGEIVTVPNGEKGEAVAVDGEEGEVGAVDGGGEAGEALPVIAAEDLPALLPTMLDDSLRFFCPQKPAASLRSVAARWLHAWDSASRFVIRSRIASSLKLEPVPSLLTWDVNKFHTTFSRVFPSGASDRSVASTSIHAESPFRLNSLGTSSLDSLGT</sequence>
<organism evidence="1 2">
    <name type="scientific">Fraxinus pennsylvanica</name>
    <dbReference type="NCBI Taxonomy" id="56036"/>
    <lineage>
        <taxon>Eukaryota</taxon>
        <taxon>Viridiplantae</taxon>
        <taxon>Streptophyta</taxon>
        <taxon>Embryophyta</taxon>
        <taxon>Tracheophyta</taxon>
        <taxon>Spermatophyta</taxon>
        <taxon>Magnoliopsida</taxon>
        <taxon>eudicotyledons</taxon>
        <taxon>Gunneridae</taxon>
        <taxon>Pentapetalae</taxon>
        <taxon>asterids</taxon>
        <taxon>lamiids</taxon>
        <taxon>Lamiales</taxon>
        <taxon>Oleaceae</taxon>
        <taxon>Oleeae</taxon>
        <taxon>Fraxinus</taxon>
    </lineage>
</organism>
<name>A0AAD2E3E4_9LAMI</name>